<dbReference type="Pfam" id="PF02872">
    <property type="entry name" value="5_nucleotid_C"/>
    <property type="match status" value="1"/>
</dbReference>
<dbReference type="InterPro" id="IPR029052">
    <property type="entry name" value="Metallo-depent_PP-like"/>
</dbReference>
<dbReference type="PANTHER" id="PTHR11575">
    <property type="entry name" value="5'-NUCLEOTIDASE-RELATED"/>
    <property type="match status" value="1"/>
</dbReference>
<name>A0ABW7APX7_9ACTN</name>
<keyword evidence="6" id="KW-1185">Reference proteome</keyword>
<dbReference type="EMBL" id="JBICRM010000027">
    <property type="protein sequence ID" value="MFG1708315.1"/>
    <property type="molecule type" value="Genomic_DNA"/>
</dbReference>
<keyword evidence="1 2" id="KW-0732">Signal</keyword>
<proteinExistence type="inferred from homology"/>
<gene>
    <name evidence="5" type="ORF">ACFLIM_34435</name>
</gene>
<feature type="signal peptide" evidence="2">
    <location>
        <begin position="1"/>
        <end position="29"/>
    </location>
</feature>
<dbReference type="Pfam" id="PF00149">
    <property type="entry name" value="Metallophos"/>
    <property type="match status" value="1"/>
</dbReference>
<dbReference type="InterPro" id="IPR036907">
    <property type="entry name" value="5'-Nucleotdase_C_sf"/>
</dbReference>
<dbReference type="PANTHER" id="PTHR11575:SF24">
    <property type="entry name" value="5'-NUCLEOTIDASE"/>
    <property type="match status" value="1"/>
</dbReference>
<evidence type="ECO:0000313" key="5">
    <source>
        <dbReference type="EMBL" id="MFG1708315.1"/>
    </source>
</evidence>
<keyword evidence="2" id="KW-0378">Hydrolase</keyword>
<feature type="chain" id="PRO_5044973529" evidence="2">
    <location>
        <begin position="30"/>
        <end position="595"/>
    </location>
</feature>
<dbReference type="InterPro" id="IPR008334">
    <property type="entry name" value="5'-Nucleotdase_C"/>
</dbReference>
<feature type="domain" description="Calcineurin-like phosphoesterase" evidence="3">
    <location>
        <begin position="39"/>
        <end position="311"/>
    </location>
</feature>
<evidence type="ECO:0000256" key="2">
    <source>
        <dbReference type="RuleBase" id="RU362119"/>
    </source>
</evidence>
<dbReference type="InterPro" id="IPR004843">
    <property type="entry name" value="Calcineurin-like_PHP"/>
</dbReference>
<evidence type="ECO:0000313" key="6">
    <source>
        <dbReference type="Proteomes" id="UP001603978"/>
    </source>
</evidence>
<dbReference type="RefSeq" id="WP_393172548.1">
    <property type="nucleotide sequence ID" value="NZ_JBICRM010000027.1"/>
</dbReference>
<reference evidence="5 6" key="1">
    <citation type="submission" date="2024-10" db="EMBL/GenBank/DDBJ databases">
        <authorList>
            <person name="Topkara A.R."/>
            <person name="Saygin H."/>
        </authorList>
    </citation>
    <scope>NUCLEOTIDE SEQUENCE [LARGE SCALE GENOMIC DNA]</scope>
    <source>
        <strain evidence="5 6">M3C6</strain>
    </source>
</reference>
<feature type="domain" description="5'-Nucleotidase C-terminal" evidence="4">
    <location>
        <begin position="392"/>
        <end position="557"/>
    </location>
</feature>
<dbReference type="PRINTS" id="PR01607">
    <property type="entry name" value="APYRASEFAMLY"/>
</dbReference>
<dbReference type="SUPFAM" id="SSF55816">
    <property type="entry name" value="5'-nucleotidase (syn. UDP-sugar hydrolase), C-terminal domain"/>
    <property type="match status" value="1"/>
</dbReference>
<sequence>MTSRSLLRMALAGAVASGAVMLATLPADASKAPQTVPVRLLALNDFHGNLEPPTGSSGRMVDENGNTVDAGGAAYVATHMKALADKNTIAVAQGDLIGATPLISAAYHDEPSIEFMDKLGLKVAAVGNHEFDEGYTELRRIMNGGCHPVDGCSPAGPWKGAKFDYVGANVLFKNPNEKTDALAALGGSNSAQVKKVLSDWGVPALPPVSIKWMNGMPIGFIGLVTQTTPSIVTSEGIKDLKFVDEVKAANVASKLLKLVGVKAQVVLVHEGDQVNAGQSPDACSAVPGAGNRIATQVDPEIDLILSGHSHQAYLCKVKDPAGSDRVYSQGGSFGRVITQVDLKVNVNNLDIDRASVVADNHIVTRTVTPDPEILAFVKTWNDRVAPVANKAVGTISADITNAAAPSGESALGNLIADAQLAATKTGGNAQIALMNPGGVRDSLVYAGSPAGEGDGAVTYGEAFKVQPFNNLMQVVTLTGAQLKTLLEQQFTGGPNNQAFTKILQPSANFTYTYSRNAVWGAKISNMKIDGVAVTDAQSIRVAANNFLVGGGDAFLAFRDGTELWSGPLDIDAFVEHLGKNNPIAPPATNRIAVVD</sequence>
<accession>A0ABW7APX7</accession>
<evidence type="ECO:0000259" key="4">
    <source>
        <dbReference type="Pfam" id="PF02872"/>
    </source>
</evidence>
<keyword evidence="2" id="KW-0547">Nucleotide-binding</keyword>
<evidence type="ECO:0000259" key="3">
    <source>
        <dbReference type="Pfam" id="PF00149"/>
    </source>
</evidence>
<comment type="similarity">
    <text evidence="2">Belongs to the 5'-nucleotidase family.</text>
</comment>
<comment type="caution">
    <text evidence="5">The sequence shown here is derived from an EMBL/GenBank/DDBJ whole genome shotgun (WGS) entry which is preliminary data.</text>
</comment>
<organism evidence="5 6">
    <name type="scientific">Nonomuraea marmarensis</name>
    <dbReference type="NCBI Taxonomy" id="3351344"/>
    <lineage>
        <taxon>Bacteria</taxon>
        <taxon>Bacillati</taxon>
        <taxon>Actinomycetota</taxon>
        <taxon>Actinomycetes</taxon>
        <taxon>Streptosporangiales</taxon>
        <taxon>Streptosporangiaceae</taxon>
        <taxon>Nonomuraea</taxon>
    </lineage>
</organism>
<dbReference type="Proteomes" id="UP001603978">
    <property type="component" value="Unassembled WGS sequence"/>
</dbReference>
<protein>
    <submittedName>
        <fullName evidence="5">Bifunctional metallophosphatase/5'-nucleotidase</fullName>
    </submittedName>
</protein>
<dbReference type="InterPro" id="IPR006179">
    <property type="entry name" value="5_nucleotidase/apyrase"/>
</dbReference>
<evidence type="ECO:0000256" key="1">
    <source>
        <dbReference type="ARBA" id="ARBA00022729"/>
    </source>
</evidence>
<dbReference type="Gene3D" id="3.60.21.10">
    <property type="match status" value="1"/>
</dbReference>
<dbReference type="SUPFAM" id="SSF56300">
    <property type="entry name" value="Metallo-dependent phosphatases"/>
    <property type="match status" value="1"/>
</dbReference>
<dbReference type="Gene3D" id="3.90.780.10">
    <property type="entry name" value="5'-Nucleotidase, C-terminal domain"/>
    <property type="match status" value="1"/>
</dbReference>